<keyword evidence="1" id="KW-0472">Membrane</keyword>
<feature type="transmembrane region" description="Helical" evidence="1">
    <location>
        <begin position="15"/>
        <end position="35"/>
    </location>
</feature>
<evidence type="ECO:0000256" key="1">
    <source>
        <dbReference type="SAM" id="Phobius"/>
    </source>
</evidence>
<dbReference type="EMBL" id="LK996017">
    <property type="protein sequence ID" value="CDX03834.1"/>
    <property type="molecule type" value="Genomic_DNA"/>
</dbReference>
<feature type="transmembrane region" description="Helical" evidence="1">
    <location>
        <begin position="81"/>
        <end position="99"/>
    </location>
</feature>
<protein>
    <submittedName>
        <fullName evidence="2">ABC transporter, permease protein</fullName>
    </submittedName>
</protein>
<dbReference type="PANTHER" id="PTHR43471:SF12">
    <property type="entry name" value="HYPOTHETICAL MEMBRANE PROTEIN, CONSERVED"/>
    <property type="match status" value="1"/>
</dbReference>
<proteinExistence type="predicted"/>
<dbReference type="Pfam" id="PF12679">
    <property type="entry name" value="ABC2_membrane_2"/>
    <property type="match status" value="1"/>
</dbReference>
<organism evidence="2">
    <name type="scientific">Desulfitobacterium hafniense</name>
    <name type="common">Desulfitobacterium frappieri</name>
    <dbReference type="NCBI Taxonomy" id="49338"/>
    <lineage>
        <taxon>Bacteria</taxon>
        <taxon>Bacillati</taxon>
        <taxon>Bacillota</taxon>
        <taxon>Clostridia</taxon>
        <taxon>Eubacteriales</taxon>
        <taxon>Desulfitobacteriaceae</taxon>
        <taxon>Desulfitobacterium</taxon>
    </lineage>
</organism>
<dbReference type="GO" id="GO:0140359">
    <property type="term" value="F:ABC-type transporter activity"/>
    <property type="evidence" value="ECO:0007669"/>
    <property type="project" value="InterPro"/>
</dbReference>
<dbReference type="PANTHER" id="PTHR43471">
    <property type="entry name" value="ABC TRANSPORTER PERMEASE"/>
    <property type="match status" value="1"/>
</dbReference>
<name>A0A098B4R7_DESHA</name>
<feature type="transmembrane region" description="Helical" evidence="1">
    <location>
        <begin position="120"/>
        <end position="143"/>
    </location>
</feature>
<dbReference type="RefSeq" id="WP_208926242.1">
    <property type="nucleotide sequence ID" value="NZ_LK996017.1"/>
</dbReference>
<sequence>MNVFRLELKNTWKSTLIWAVSLSMIIIVLLAFFPAMQTESMKGLAGIKMEGLDPALLEALGLSELTDFTVLTNYFGYILQYINLAIMVYVTLVAVNSLVKEETEGTIEFLYSKPVARTSIVFWKTLANICSFLMLLVVLWLVTVLGYLSFSDYNPAESVREATIFYAAILYAGLIFMAVGVLLSAVLKSSKGASGMTMAIVFGTFGLGIMGVVIEDLDFLFYLSPLDWIKTQKLMTEGIRRQEWLVGTVVILAGHIGAHIIYQRKDLRA</sequence>
<dbReference type="PATRIC" id="fig|49338.4.peg.4243"/>
<reference evidence="2" key="1">
    <citation type="submission" date="2014-07" db="EMBL/GenBank/DDBJ databases">
        <authorList>
            <person name="Hornung V.Bastian."/>
        </authorList>
    </citation>
    <scope>NUCLEOTIDE SEQUENCE</scope>
    <source>
        <strain evidence="2">PCE-S</strain>
    </source>
</reference>
<feature type="transmembrane region" description="Helical" evidence="1">
    <location>
        <begin position="244"/>
        <end position="262"/>
    </location>
</feature>
<gene>
    <name evidence="2" type="ORF">DPCES_3948</name>
</gene>
<evidence type="ECO:0000313" key="2">
    <source>
        <dbReference type="EMBL" id="CDX03834.1"/>
    </source>
</evidence>
<dbReference type="AlphaFoldDB" id="A0A098B4R7"/>
<keyword evidence="1" id="KW-0812">Transmembrane</keyword>
<keyword evidence="1" id="KW-1133">Transmembrane helix</keyword>
<feature type="transmembrane region" description="Helical" evidence="1">
    <location>
        <begin position="163"/>
        <end position="187"/>
    </location>
</feature>
<accession>A0A098B4R7</accession>
<dbReference type="GO" id="GO:0005886">
    <property type="term" value="C:plasma membrane"/>
    <property type="evidence" value="ECO:0007669"/>
    <property type="project" value="UniProtKB-SubCell"/>
</dbReference>
<feature type="transmembrane region" description="Helical" evidence="1">
    <location>
        <begin position="199"/>
        <end position="224"/>
    </location>
</feature>